<evidence type="ECO:0000256" key="5">
    <source>
        <dbReference type="SAM" id="Phobius"/>
    </source>
</evidence>
<comment type="subcellular location">
    <subcellularLocation>
        <location evidence="1">Membrane</location>
    </subcellularLocation>
</comment>
<dbReference type="GO" id="GO:0007165">
    <property type="term" value="P:signal transduction"/>
    <property type="evidence" value="ECO:0007669"/>
    <property type="project" value="UniProtKB-KW"/>
</dbReference>
<protein>
    <recommendedName>
        <fullName evidence="10">Chemotaxis protein</fullName>
    </recommendedName>
</protein>
<organism evidence="8 9">
    <name type="scientific">Chromobacterium sphagni</name>
    <dbReference type="NCBI Taxonomy" id="1903179"/>
    <lineage>
        <taxon>Bacteria</taxon>
        <taxon>Pseudomonadati</taxon>
        <taxon>Pseudomonadota</taxon>
        <taxon>Betaproteobacteria</taxon>
        <taxon>Neisseriales</taxon>
        <taxon>Chromobacteriaceae</taxon>
        <taxon>Chromobacterium</taxon>
    </lineage>
</organism>
<accession>A0A1S1X452</accession>
<dbReference type="CDD" id="cd19411">
    <property type="entry name" value="MCP2201-like_sensor"/>
    <property type="match status" value="1"/>
</dbReference>
<feature type="transmembrane region" description="Helical" evidence="5">
    <location>
        <begin position="12"/>
        <end position="31"/>
    </location>
</feature>
<dbReference type="PRINTS" id="PR00260">
    <property type="entry name" value="CHEMTRNSDUCR"/>
</dbReference>
<feature type="transmembrane region" description="Helical" evidence="5">
    <location>
        <begin position="187"/>
        <end position="209"/>
    </location>
</feature>
<dbReference type="EMBL" id="MKCS01000001">
    <property type="protein sequence ID" value="OHX14218.1"/>
    <property type="molecule type" value="Genomic_DNA"/>
</dbReference>
<dbReference type="PANTHER" id="PTHR32089:SF112">
    <property type="entry name" value="LYSOZYME-LIKE PROTEIN-RELATED"/>
    <property type="match status" value="1"/>
</dbReference>
<keyword evidence="2 4" id="KW-0807">Transducer</keyword>
<reference evidence="8 9" key="1">
    <citation type="submission" date="2016-09" db="EMBL/GenBank/DDBJ databases">
        <title>Chromobacterium muskegensis sp. nov., an insecticidal bacterium isolated from Sphagnum bogs.</title>
        <authorList>
            <person name="Sparks M.E."/>
            <person name="Blackburn M.B."/>
            <person name="Gundersen-Rindal D.E."/>
            <person name="Mitchell A."/>
            <person name="Farrar R."/>
            <person name="Kuhar D."/>
        </authorList>
    </citation>
    <scope>NUCLEOTIDE SEQUENCE [LARGE SCALE GENOMIC DNA]</scope>
    <source>
        <strain evidence="8 9">37-2</strain>
    </source>
</reference>
<evidence type="ECO:0000313" key="8">
    <source>
        <dbReference type="EMBL" id="OHX14218.1"/>
    </source>
</evidence>
<feature type="domain" description="Methyl-accepting transducer" evidence="6">
    <location>
        <begin position="270"/>
        <end position="527"/>
    </location>
</feature>
<dbReference type="Proteomes" id="UP000180088">
    <property type="component" value="Unassembled WGS sequence"/>
</dbReference>
<dbReference type="SMART" id="SM00283">
    <property type="entry name" value="MA"/>
    <property type="match status" value="1"/>
</dbReference>
<dbReference type="STRING" id="1903179.BI347_12425"/>
<dbReference type="InterPro" id="IPR024478">
    <property type="entry name" value="HlyB_4HB_MCP"/>
</dbReference>
<evidence type="ECO:0000256" key="4">
    <source>
        <dbReference type="PROSITE-ProRule" id="PRU00284"/>
    </source>
</evidence>
<dbReference type="InterPro" id="IPR047347">
    <property type="entry name" value="YvaQ-like_sensor"/>
</dbReference>
<evidence type="ECO:0000256" key="1">
    <source>
        <dbReference type="ARBA" id="ARBA00004370"/>
    </source>
</evidence>
<dbReference type="PROSITE" id="PS50111">
    <property type="entry name" value="CHEMOTAXIS_TRANSDUC_2"/>
    <property type="match status" value="1"/>
</dbReference>
<evidence type="ECO:0000256" key="3">
    <source>
        <dbReference type="ARBA" id="ARBA00029447"/>
    </source>
</evidence>
<dbReference type="Gene3D" id="1.10.287.950">
    <property type="entry name" value="Methyl-accepting chemotaxis protein"/>
    <property type="match status" value="1"/>
</dbReference>
<dbReference type="GO" id="GO:0006935">
    <property type="term" value="P:chemotaxis"/>
    <property type="evidence" value="ECO:0007669"/>
    <property type="project" value="InterPro"/>
</dbReference>
<dbReference type="InterPro" id="IPR004089">
    <property type="entry name" value="MCPsignal_dom"/>
</dbReference>
<dbReference type="InterPro" id="IPR003660">
    <property type="entry name" value="HAMP_dom"/>
</dbReference>
<keyword evidence="5" id="KW-0812">Transmembrane</keyword>
<proteinExistence type="inferred from homology"/>
<dbReference type="AlphaFoldDB" id="A0A1S1X452"/>
<sequence>MLHLLTVRQKLLGGFALLILLLCGVVFVAYNKLHTIQDNIREIREDRYPKIVLAQQISLNLLNISREVRDGVLARDPQTAERHIRNVDAIRAGNQADLDKMEPLLAQPEGRALFAKVRDAQNQQRPLFDPMYALMRNHQIDAASEFLDKRFAPANNAFIAALQSLRERQQRRLENSMVAALESSQQAIIILLGTALVSLVLAIAVALLISGTITTTLRKSALLVHQIREGDLSGVSEPIPPARDEVMGIARDIQEMRQGLREVVLSIQENAHQVSDSARALSGMAQQVANGAQTQAEATTSAAASIEQLTVSINQVADNSSEASEQAQTAGQLANRGGTEVLESVGKIRFVTTSVDDTSKQMNSLTKEVQQIGNIVTVIRDVADQTNLLALNAAIEAARAGEMGRGFAVVADEVRKLAERTTTSAQEITTMIGSIQQGVGKVVHSMGQSLNCVEGVSGTAEQASNSMREIENSADTIMRTIHSITGALTEQRSTSLSLAQDMEKVSRMAEENNATVQELATTSSQLSTLSSNLQNVTTRFRL</sequence>
<evidence type="ECO:0000259" key="6">
    <source>
        <dbReference type="PROSITE" id="PS50111"/>
    </source>
</evidence>
<name>A0A1S1X452_9NEIS</name>
<evidence type="ECO:0000259" key="7">
    <source>
        <dbReference type="PROSITE" id="PS50885"/>
    </source>
</evidence>
<comment type="caution">
    <text evidence="8">The sequence shown here is derived from an EMBL/GenBank/DDBJ whole genome shotgun (WGS) entry which is preliminary data.</text>
</comment>
<keyword evidence="5" id="KW-1133">Transmembrane helix</keyword>
<evidence type="ECO:0000313" key="9">
    <source>
        <dbReference type="Proteomes" id="UP000180088"/>
    </source>
</evidence>
<comment type="similarity">
    <text evidence="3">Belongs to the methyl-accepting chemotaxis (MCP) protein family.</text>
</comment>
<dbReference type="GO" id="GO:0016020">
    <property type="term" value="C:membrane"/>
    <property type="evidence" value="ECO:0007669"/>
    <property type="project" value="UniProtKB-SubCell"/>
</dbReference>
<keyword evidence="5" id="KW-0472">Membrane</keyword>
<dbReference type="Pfam" id="PF12729">
    <property type="entry name" value="4HB_MCP_1"/>
    <property type="match status" value="1"/>
</dbReference>
<dbReference type="FunFam" id="1.10.287.950:FF:000001">
    <property type="entry name" value="Methyl-accepting chemotaxis sensory transducer"/>
    <property type="match status" value="1"/>
</dbReference>
<dbReference type="GO" id="GO:0004888">
    <property type="term" value="F:transmembrane signaling receptor activity"/>
    <property type="evidence" value="ECO:0007669"/>
    <property type="project" value="InterPro"/>
</dbReference>
<dbReference type="Pfam" id="PF00015">
    <property type="entry name" value="MCPsignal"/>
    <property type="match status" value="1"/>
</dbReference>
<feature type="domain" description="HAMP" evidence="7">
    <location>
        <begin position="211"/>
        <end position="265"/>
    </location>
</feature>
<dbReference type="RefSeq" id="WP_071115979.1">
    <property type="nucleotide sequence ID" value="NZ_MKCS01000001.1"/>
</dbReference>
<evidence type="ECO:0008006" key="10">
    <source>
        <dbReference type="Google" id="ProtNLM"/>
    </source>
</evidence>
<dbReference type="PROSITE" id="PS50885">
    <property type="entry name" value="HAMP"/>
    <property type="match status" value="1"/>
</dbReference>
<dbReference type="OrthoDB" id="8595956at2"/>
<evidence type="ECO:0000256" key="2">
    <source>
        <dbReference type="ARBA" id="ARBA00023224"/>
    </source>
</evidence>
<dbReference type="CDD" id="cd11386">
    <property type="entry name" value="MCP_signal"/>
    <property type="match status" value="1"/>
</dbReference>
<dbReference type="InterPro" id="IPR004090">
    <property type="entry name" value="Chemotax_Me-accpt_rcpt"/>
</dbReference>
<dbReference type="PANTHER" id="PTHR32089">
    <property type="entry name" value="METHYL-ACCEPTING CHEMOTAXIS PROTEIN MCPB"/>
    <property type="match status" value="1"/>
</dbReference>
<gene>
    <name evidence="8" type="ORF">BI347_12425</name>
</gene>
<dbReference type="SUPFAM" id="SSF58104">
    <property type="entry name" value="Methyl-accepting chemotaxis protein (MCP) signaling domain"/>
    <property type="match status" value="1"/>
</dbReference>